<dbReference type="Pfam" id="PF00563">
    <property type="entry name" value="EAL"/>
    <property type="match status" value="1"/>
</dbReference>
<sequence length="230" mass="24710">MSGVGLDDLTARFQPIVQLGSGRIVGYEALARLRGETGTLLEADAFVPRLVGGHQGLALTERMIDFAARRIADRSRSLHFVSVNVPARVLDELPLVGMVEAILGRHRTPAGALVIEVTEDRIMAPGRAAAVMAGLRRAGARIAMDDFGAGHATLARLTQFQFDFAKTDKAFAQAPSSRAVRASLMRMTTIARRLGVPVIAEGVEDERTARAMRALGCQYGQGYLFGRPAP</sequence>
<dbReference type="InterPro" id="IPR050706">
    <property type="entry name" value="Cyclic-di-GMP_PDE-like"/>
</dbReference>
<dbReference type="PANTHER" id="PTHR33121">
    <property type="entry name" value="CYCLIC DI-GMP PHOSPHODIESTERASE PDEF"/>
    <property type="match status" value="1"/>
</dbReference>
<dbReference type="EMBL" id="JACHOB010000001">
    <property type="protein sequence ID" value="MBB4658498.1"/>
    <property type="molecule type" value="Genomic_DNA"/>
</dbReference>
<organism evidence="2 3">
    <name type="scientific">Parvularcula dongshanensis</name>
    <dbReference type="NCBI Taxonomy" id="1173995"/>
    <lineage>
        <taxon>Bacteria</taxon>
        <taxon>Pseudomonadati</taxon>
        <taxon>Pseudomonadota</taxon>
        <taxon>Alphaproteobacteria</taxon>
        <taxon>Parvularculales</taxon>
        <taxon>Parvularculaceae</taxon>
        <taxon>Parvularcula</taxon>
    </lineage>
</organism>
<dbReference type="PROSITE" id="PS50883">
    <property type="entry name" value="EAL"/>
    <property type="match status" value="1"/>
</dbReference>
<name>A0A840I2T1_9PROT</name>
<evidence type="ECO:0000313" key="3">
    <source>
        <dbReference type="Proteomes" id="UP000563524"/>
    </source>
</evidence>
<dbReference type="RefSeq" id="WP_183816373.1">
    <property type="nucleotide sequence ID" value="NZ_JACHOB010000001.1"/>
</dbReference>
<keyword evidence="3" id="KW-1185">Reference proteome</keyword>
<dbReference type="SUPFAM" id="SSF141868">
    <property type="entry name" value="EAL domain-like"/>
    <property type="match status" value="1"/>
</dbReference>
<protein>
    <submittedName>
        <fullName evidence="2">EAL domain-containing protein (Putative c-di-GMP-specific phosphodiesterase class I)</fullName>
    </submittedName>
</protein>
<dbReference type="InterPro" id="IPR035919">
    <property type="entry name" value="EAL_sf"/>
</dbReference>
<dbReference type="InterPro" id="IPR001633">
    <property type="entry name" value="EAL_dom"/>
</dbReference>
<dbReference type="GO" id="GO:0071111">
    <property type="term" value="F:cyclic-guanylate-specific phosphodiesterase activity"/>
    <property type="evidence" value="ECO:0007669"/>
    <property type="project" value="InterPro"/>
</dbReference>
<reference evidence="2 3" key="1">
    <citation type="submission" date="2020-08" db="EMBL/GenBank/DDBJ databases">
        <title>Genomic Encyclopedia of Type Strains, Phase IV (KMG-IV): sequencing the most valuable type-strain genomes for metagenomic binning, comparative biology and taxonomic classification.</title>
        <authorList>
            <person name="Goeker M."/>
        </authorList>
    </citation>
    <scope>NUCLEOTIDE SEQUENCE [LARGE SCALE GENOMIC DNA]</scope>
    <source>
        <strain evidence="2 3">DSM 102850</strain>
    </source>
</reference>
<dbReference type="Proteomes" id="UP000563524">
    <property type="component" value="Unassembled WGS sequence"/>
</dbReference>
<dbReference type="CDD" id="cd01948">
    <property type="entry name" value="EAL"/>
    <property type="match status" value="1"/>
</dbReference>
<dbReference type="AlphaFoldDB" id="A0A840I2T1"/>
<feature type="domain" description="EAL" evidence="1">
    <location>
        <begin position="1"/>
        <end position="230"/>
    </location>
</feature>
<accession>A0A840I2T1</accession>
<comment type="caution">
    <text evidence="2">The sequence shown here is derived from an EMBL/GenBank/DDBJ whole genome shotgun (WGS) entry which is preliminary data.</text>
</comment>
<evidence type="ECO:0000313" key="2">
    <source>
        <dbReference type="EMBL" id="MBB4658498.1"/>
    </source>
</evidence>
<dbReference type="PANTHER" id="PTHR33121:SF70">
    <property type="entry name" value="SIGNALING PROTEIN YKOW"/>
    <property type="match status" value="1"/>
</dbReference>
<dbReference type="Gene3D" id="3.20.20.450">
    <property type="entry name" value="EAL domain"/>
    <property type="match status" value="1"/>
</dbReference>
<proteinExistence type="predicted"/>
<gene>
    <name evidence="2" type="ORF">GGQ59_000998</name>
</gene>
<evidence type="ECO:0000259" key="1">
    <source>
        <dbReference type="PROSITE" id="PS50883"/>
    </source>
</evidence>
<dbReference type="SMART" id="SM00052">
    <property type="entry name" value="EAL"/>
    <property type="match status" value="1"/>
</dbReference>